<evidence type="ECO:0000313" key="1">
    <source>
        <dbReference type="EMBL" id="GJT48122.1"/>
    </source>
</evidence>
<gene>
    <name evidence="1" type="ORF">Tco_0974279</name>
</gene>
<organism evidence="1 2">
    <name type="scientific">Tanacetum coccineum</name>
    <dbReference type="NCBI Taxonomy" id="301880"/>
    <lineage>
        <taxon>Eukaryota</taxon>
        <taxon>Viridiplantae</taxon>
        <taxon>Streptophyta</taxon>
        <taxon>Embryophyta</taxon>
        <taxon>Tracheophyta</taxon>
        <taxon>Spermatophyta</taxon>
        <taxon>Magnoliopsida</taxon>
        <taxon>eudicotyledons</taxon>
        <taxon>Gunneridae</taxon>
        <taxon>Pentapetalae</taxon>
        <taxon>asterids</taxon>
        <taxon>campanulids</taxon>
        <taxon>Asterales</taxon>
        <taxon>Asteraceae</taxon>
        <taxon>Asteroideae</taxon>
        <taxon>Anthemideae</taxon>
        <taxon>Anthemidinae</taxon>
        <taxon>Tanacetum</taxon>
    </lineage>
</organism>
<name>A0ABQ5EBA3_9ASTR</name>
<proteinExistence type="predicted"/>
<dbReference type="EMBL" id="BQNB010016127">
    <property type="protein sequence ID" value="GJT48122.1"/>
    <property type="molecule type" value="Genomic_DNA"/>
</dbReference>
<dbReference type="Proteomes" id="UP001151760">
    <property type="component" value="Unassembled WGS sequence"/>
</dbReference>
<reference evidence="1" key="2">
    <citation type="submission" date="2022-01" db="EMBL/GenBank/DDBJ databases">
        <authorList>
            <person name="Yamashiro T."/>
            <person name="Shiraishi A."/>
            <person name="Satake H."/>
            <person name="Nakayama K."/>
        </authorList>
    </citation>
    <scope>NUCLEOTIDE SEQUENCE</scope>
</reference>
<protein>
    <submittedName>
        <fullName evidence="1">Uncharacterized protein</fullName>
    </submittedName>
</protein>
<reference evidence="1" key="1">
    <citation type="journal article" date="2022" name="Int. J. Mol. Sci.">
        <title>Draft Genome of Tanacetum Coccineum: Genomic Comparison of Closely Related Tanacetum-Family Plants.</title>
        <authorList>
            <person name="Yamashiro T."/>
            <person name="Shiraishi A."/>
            <person name="Nakayama K."/>
            <person name="Satake H."/>
        </authorList>
    </citation>
    <scope>NUCLEOTIDE SEQUENCE</scope>
</reference>
<sequence>MLVSGWITKPRYRTPLGLLVSGRVAWGGVTASDLVITRFVYDGRGVRRRRLIVSAVLCSVSYLKGVVTLVEDNFAIRVIRLGMVTKILMESQQREMLDVVKRHRSFYLFSIADFFIIDKIGRYSLLSLHQSDEFAAWSPTRSSDSKGDDYHAQHIVASHLIMLCDLTKDGFEEEQQPELAVLRHAPSDHLNGLALTKSSTRRIVCLQVKPNRELADSADGHITVGSAGKLKVAAYDTRARETEKCYYVVSHARDVCERELSRYSLLPATVLRSSRLTWWRTLGSPPRGFEGGKLPNKVLEIMKILDGKEEWSVALRKEDEYNGTLD</sequence>
<keyword evidence="2" id="KW-1185">Reference proteome</keyword>
<evidence type="ECO:0000313" key="2">
    <source>
        <dbReference type="Proteomes" id="UP001151760"/>
    </source>
</evidence>
<accession>A0ABQ5EBA3</accession>
<comment type="caution">
    <text evidence="1">The sequence shown here is derived from an EMBL/GenBank/DDBJ whole genome shotgun (WGS) entry which is preliminary data.</text>
</comment>